<feature type="region of interest" description="Disordered" evidence="2">
    <location>
        <begin position="703"/>
        <end position="742"/>
    </location>
</feature>
<feature type="domain" description="C2H2-type" evidence="3">
    <location>
        <begin position="3596"/>
        <end position="3623"/>
    </location>
</feature>
<feature type="compositionally biased region" description="Low complexity" evidence="2">
    <location>
        <begin position="456"/>
        <end position="479"/>
    </location>
</feature>
<feature type="region of interest" description="Disordered" evidence="2">
    <location>
        <begin position="2114"/>
        <end position="2140"/>
    </location>
</feature>
<reference evidence="4 5" key="1">
    <citation type="submission" date="2019-06" db="EMBL/GenBank/DDBJ databases">
        <title>Draft genomes of female and male turbot (Scophthalmus maximus).</title>
        <authorList>
            <person name="Xu H."/>
            <person name="Xu X.-W."/>
            <person name="Shao C."/>
            <person name="Chen S."/>
        </authorList>
    </citation>
    <scope>NUCLEOTIDE SEQUENCE [LARGE SCALE GENOMIC DNA]</scope>
    <source>
        <strain evidence="4">Ysfricsl-2016a</strain>
        <tissue evidence="4">Blood</tissue>
    </source>
</reference>
<evidence type="ECO:0000256" key="1">
    <source>
        <dbReference type="PROSITE-ProRule" id="PRU00042"/>
    </source>
</evidence>
<feature type="region of interest" description="Disordered" evidence="2">
    <location>
        <begin position="256"/>
        <end position="408"/>
    </location>
</feature>
<feature type="region of interest" description="Disordered" evidence="2">
    <location>
        <begin position="2916"/>
        <end position="2942"/>
    </location>
</feature>
<keyword evidence="1" id="KW-0863">Zinc-finger</keyword>
<organism evidence="4 5">
    <name type="scientific">Scophthalmus maximus</name>
    <name type="common">Turbot</name>
    <name type="synonym">Psetta maxima</name>
    <dbReference type="NCBI Taxonomy" id="52904"/>
    <lineage>
        <taxon>Eukaryota</taxon>
        <taxon>Metazoa</taxon>
        <taxon>Chordata</taxon>
        <taxon>Craniata</taxon>
        <taxon>Vertebrata</taxon>
        <taxon>Euteleostomi</taxon>
        <taxon>Actinopterygii</taxon>
        <taxon>Neopterygii</taxon>
        <taxon>Teleostei</taxon>
        <taxon>Neoteleostei</taxon>
        <taxon>Acanthomorphata</taxon>
        <taxon>Carangaria</taxon>
        <taxon>Pleuronectiformes</taxon>
        <taxon>Pleuronectoidei</taxon>
        <taxon>Scophthalmidae</taxon>
        <taxon>Scophthalmus</taxon>
    </lineage>
</organism>
<feature type="compositionally biased region" description="Low complexity" evidence="2">
    <location>
        <begin position="935"/>
        <end position="950"/>
    </location>
</feature>
<accession>A0A6A4TBT9</accession>
<feature type="compositionally biased region" description="Basic residues" evidence="2">
    <location>
        <begin position="354"/>
        <end position="363"/>
    </location>
</feature>
<dbReference type="InterPro" id="IPR039270">
    <property type="entry name" value="ZNF469"/>
</dbReference>
<feature type="region of interest" description="Disordered" evidence="2">
    <location>
        <begin position="3108"/>
        <end position="3132"/>
    </location>
</feature>
<feature type="compositionally biased region" description="Polar residues" evidence="2">
    <location>
        <begin position="3756"/>
        <end position="3783"/>
    </location>
</feature>
<feature type="domain" description="C2H2-type" evidence="3">
    <location>
        <begin position="3677"/>
        <end position="3699"/>
    </location>
</feature>
<feature type="region of interest" description="Disordered" evidence="2">
    <location>
        <begin position="3817"/>
        <end position="4074"/>
    </location>
</feature>
<feature type="compositionally biased region" description="Polar residues" evidence="2">
    <location>
        <begin position="2493"/>
        <end position="2504"/>
    </location>
</feature>
<feature type="compositionally biased region" description="Basic and acidic residues" evidence="2">
    <location>
        <begin position="2114"/>
        <end position="2132"/>
    </location>
</feature>
<feature type="compositionally biased region" description="Polar residues" evidence="2">
    <location>
        <begin position="3172"/>
        <end position="3192"/>
    </location>
</feature>
<dbReference type="GO" id="GO:0008270">
    <property type="term" value="F:zinc ion binding"/>
    <property type="evidence" value="ECO:0007669"/>
    <property type="project" value="UniProtKB-KW"/>
</dbReference>
<feature type="region of interest" description="Disordered" evidence="2">
    <location>
        <begin position="3720"/>
        <end position="3793"/>
    </location>
</feature>
<feature type="compositionally biased region" description="Polar residues" evidence="2">
    <location>
        <begin position="951"/>
        <end position="962"/>
    </location>
</feature>
<feature type="region of interest" description="Disordered" evidence="2">
    <location>
        <begin position="1287"/>
        <end position="1321"/>
    </location>
</feature>
<feature type="compositionally biased region" description="Low complexity" evidence="2">
    <location>
        <begin position="3738"/>
        <end position="3755"/>
    </location>
</feature>
<feature type="compositionally biased region" description="Basic residues" evidence="2">
    <location>
        <begin position="2925"/>
        <end position="2935"/>
    </location>
</feature>
<feature type="compositionally biased region" description="Basic and acidic residues" evidence="2">
    <location>
        <begin position="1593"/>
        <end position="1606"/>
    </location>
</feature>
<feature type="compositionally biased region" description="Low complexity" evidence="2">
    <location>
        <begin position="1510"/>
        <end position="1530"/>
    </location>
</feature>
<evidence type="ECO:0000313" key="5">
    <source>
        <dbReference type="Proteomes" id="UP000438429"/>
    </source>
</evidence>
<dbReference type="Gene3D" id="3.30.160.60">
    <property type="entry name" value="Classic Zinc Finger"/>
    <property type="match status" value="2"/>
</dbReference>
<feature type="region of interest" description="Disordered" evidence="2">
    <location>
        <begin position="3366"/>
        <end position="3389"/>
    </location>
</feature>
<evidence type="ECO:0000256" key="2">
    <source>
        <dbReference type="SAM" id="MobiDB-lite"/>
    </source>
</evidence>
<feature type="compositionally biased region" description="Polar residues" evidence="2">
    <location>
        <begin position="1607"/>
        <end position="1618"/>
    </location>
</feature>
<feature type="region of interest" description="Disordered" evidence="2">
    <location>
        <begin position="4105"/>
        <end position="4164"/>
    </location>
</feature>
<evidence type="ECO:0000313" key="4">
    <source>
        <dbReference type="EMBL" id="KAF0041280.1"/>
    </source>
</evidence>
<feature type="compositionally biased region" description="Basic and acidic residues" evidence="2">
    <location>
        <begin position="1619"/>
        <end position="1648"/>
    </location>
</feature>
<feature type="region of interest" description="Disordered" evidence="2">
    <location>
        <begin position="581"/>
        <end position="687"/>
    </location>
</feature>
<protein>
    <recommendedName>
        <fullName evidence="3">C2H2-type domain-containing protein</fullName>
    </recommendedName>
</protein>
<feature type="compositionally biased region" description="Polar residues" evidence="2">
    <location>
        <begin position="4134"/>
        <end position="4146"/>
    </location>
</feature>
<feature type="compositionally biased region" description="Polar residues" evidence="2">
    <location>
        <begin position="338"/>
        <end position="351"/>
    </location>
</feature>
<feature type="compositionally biased region" description="Basic and acidic residues" evidence="2">
    <location>
        <begin position="3520"/>
        <end position="3535"/>
    </location>
</feature>
<feature type="compositionally biased region" description="Polar residues" evidence="2">
    <location>
        <begin position="659"/>
        <end position="669"/>
    </location>
</feature>
<feature type="region of interest" description="Disordered" evidence="2">
    <location>
        <begin position="2034"/>
        <end position="2060"/>
    </location>
</feature>
<feature type="region of interest" description="Disordered" evidence="2">
    <location>
        <begin position="927"/>
        <end position="984"/>
    </location>
</feature>
<feature type="domain" description="C2H2-type" evidence="3">
    <location>
        <begin position="3396"/>
        <end position="3423"/>
    </location>
</feature>
<feature type="compositionally biased region" description="Polar residues" evidence="2">
    <location>
        <begin position="846"/>
        <end position="870"/>
    </location>
</feature>
<proteinExistence type="predicted"/>
<feature type="compositionally biased region" description="Basic residues" evidence="2">
    <location>
        <begin position="1500"/>
        <end position="1509"/>
    </location>
</feature>
<feature type="compositionally biased region" description="Basic and acidic residues" evidence="2">
    <location>
        <begin position="296"/>
        <end position="309"/>
    </location>
</feature>
<feature type="region of interest" description="Disordered" evidence="2">
    <location>
        <begin position="456"/>
        <end position="491"/>
    </location>
</feature>
<evidence type="ECO:0000259" key="3">
    <source>
        <dbReference type="PROSITE" id="PS50157"/>
    </source>
</evidence>
<feature type="compositionally biased region" description="Polar residues" evidence="2">
    <location>
        <begin position="2155"/>
        <end position="2178"/>
    </location>
</feature>
<feature type="region of interest" description="Disordered" evidence="2">
    <location>
        <begin position="2562"/>
        <end position="2589"/>
    </location>
</feature>
<feature type="region of interest" description="Disordered" evidence="2">
    <location>
        <begin position="2492"/>
        <end position="2526"/>
    </location>
</feature>
<feature type="region of interest" description="Disordered" evidence="2">
    <location>
        <begin position="2000"/>
        <end position="2020"/>
    </location>
</feature>
<dbReference type="PANTHER" id="PTHR21465:SF2">
    <property type="entry name" value="ZINC FINGER PROTEIN 469"/>
    <property type="match status" value="1"/>
</dbReference>
<feature type="region of interest" description="Disordered" evidence="2">
    <location>
        <begin position="1491"/>
        <end position="1570"/>
    </location>
</feature>
<dbReference type="SMART" id="SM00355">
    <property type="entry name" value="ZnF_C2H2"/>
    <property type="match status" value="8"/>
</dbReference>
<feature type="compositionally biased region" description="Basic and acidic residues" evidence="2">
    <location>
        <begin position="1533"/>
        <end position="1559"/>
    </location>
</feature>
<feature type="compositionally biased region" description="Polar residues" evidence="2">
    <location>
        <begin position="706"/>
        <end position="731"/>
    </location>
</feature>
<feature type="region of interest" description="Disordered" evidence="2">
    <location>
        <begin position="825"/>
        <end position="870"/>
    </location>
</feature>
<dbReference type="PROSITE" id="PS00028">
    <property type="entry name" value="ZINC_FINGER_C2H2_1"/>
    <property type="match status" value="6"/>
</dbReference>
<dbReference type="PROSITE" id="PS50157">
    <property type="entry name" value="ZINC_FINGER_C2H2_2"/>
    <property type="match status" value="3"/>
</dbReference>
<feature type="region of interest" description="Disordered" evidence="2">
    <location>
        <begin position="1584"/>
        <end position="1723"/>
    </location>
</feature>
<dbReference type="InterPro" id="IPR013087">
    <property type="entry name" value="Znf_C2H2_type"/>
</dbReference>
<feature type="compositionally biased region" description="Polar residues" evidence="2">
    <location>
        <begin position="3559"/>
        <end position="3571"/>
    </location>
</feature>
<feature type="compositionally biased region" description="Polar residues" evidence="2">
    <location>
        <begin position="2223"/>
        <end position="2238"/>
    </location>
</feature>
<feature type="region of interest" description="Disordered" evidence="2">
    <location>
        <begin position="2155"/>
        <end position="2238"/>
    </location>
</feature>
<feature type="compositionally biased region" description="Polar residues" evidence="2">
    <location>
        <begin position="480"/>
        <end position="491"/>
    </location>
</feature>
<keyword evidence="1" id="KW-0862">Zinc</keyword>
<feature type="compositionally biased region" description="Low complexity" evidence="2">
    <location>
        <begin position="1350"/>
        <end position="1363"/>
    </location>
</feature>
<feature type="compositionally biased region" description="Basic and acidic residues" evidence="2">
    <location>
        <begin position="1295"/>
        <end position="1318"/>
    </location>
</feature>
<dbReference type="PANTHER" id="PTHR21465">
    <property type="entry name" value="ZINC FINGER PROTEIN 469"/>
    <property type="match status" value="1"/>
</dbReference>
<feature type="compositionally biased region" description="Basic and acidic residues" evidence="2">
    <location>
        <begin position="270"/>
        <end position="280"/>
    </location>
</feature>
<feature type="compositionally biased region" description="Basic and acidic residues" evidence="2">
    <location>
        <begin position="2006"/>
        <end position="2020"/>
    </location>
</feature>
<gene>
    <name evidence="4" type="ORF">F2P81_007178</name>
</gene>
<feature type="compositionally biased region" description="Polar residues" evidence="2">
    <location>
        <begin position="370"/>
        <end position="387"/>
    </location>
</feature>
<feature type="compositionally biased region" description="Basic and acidic residues" evidence="2">
    <location>
        <begin position="3954"/>
        <end position="3968"/>
    </location>
</feature>
<keyword evidence="1" id="KW-0479">Metal-binding</keyword>
<dbReference type="InterPro" id="IPR036236">
    <property type="entry name" value="Znf_C2H2_sf"/>
</dbReference>
<feature type="compositionally biased region" description="Basic and acidic residues" evidence="2">
    <location>
        <begin position="1223"/>
        <end position="1233"/>
    </location>
</feature>
<feature type="compositionally biased region" description="Low complexity" evidence="2">
    <location>
        <begin position="3973"/>
        <end position="3983"/>
    </location>
</feature>
<dbReference type="Proteomes" id="UP000438429">
    <property type="component" value="Unassembled WGS sequence"/>
</dbReference>
<dbReference type="SUPFAM" id="SSF57667">
    <property type="entry name" value="beta-beta-alpha zinc fingers"/>
    <property type="match status" value="1"/>
</dbReference>
<feature type="region of interest" description="Disordered" evidence="2">
    <location>
        <begin position="1341"/>
        <end position="1378"/>
    </location>
</feature>
<feature type="region of interest" description="Disordered" evidence="2">
    <location>
        <begin position="3516"/>
        <end position="3573"/>
    </location>
</feature>
<feature type="compositionally biased region" description="Basic and acidic residues" evidence="2">
    <location>
        <begin position="3918"/>
        <end position="3944"/>
    </location>
</feature>
<sequence length="4195" mass="464610">MSWKQTLDKGLHTRQLQMRALLVLDDTDLVVSECNISRVSPLLLEVTIEPQMFFHFCLLIVKPNSCEAIVLELGGADDDDITEPESSRDAAKAPGGLREVCAVTPLCPLQMTSIRRKISSCDLYDIMIPVTAETCTYCKVEWFYVPTGKPRKELTHFKIMENGREVAVMLGSILVSGDYDGSFHSWRGGEKERGKYHKKKYMRYAEENKVLKLKYGESKGLIESIIALLRTRPSPHALCIMAGETQRMHAVKELDAESKLQDEGTALEQQSDKTTKESSEHFSTTGTEARANSRGAKVEKVEKKRDCPQQREAVIRPQQAGKIDFRSLQNRPKFATDRTWSSGKGSPQSPNGKGRSREKGKRSGKAERGNPQQLYRLSITNPRSNNPIGIAYPQQKVTPPKKLETSRGPLLGSYRFHVPSIPEREAELQQEELNYSRCFQEASSNLATPSYTSQALVSSSATSSHPHQPLSQQQQQQQQPASMENSSTQPGSQLMLTDFQLSGSGAWQSPERIFNGANYGISSQKSSSLTEASKASAFVSGPFQYGYNFLEESTSDSFSCEQNTQSQDFTDSSIGTVHVTHNSFSFAPGDGQNMAQNSTQFSNEQQSEDGSSYSHSPQSQYIQGVASSIQCPRSLSEDSASSDSSGSGSQQTEQGKTSLSESTDTNGQADSRDAAITSGNKKNCHPKDTAANQRTFIQGSVHHARNTSQGPGSHMHFSSKTFNSPSVNNIHKGSMPFDKNLNNKVLNRLPHSWEGPSKTYSPADQNTIQYSDMNDKFHFQEQPALDQRPNSSKNSRISWQQIQNQNRVELSRQISNQKSAYIVSPSDWQDDSKSHKHSSLKNPSSFQNSRTSDGFSNQRQETVKHSSNTVSTFKVEMNHTQVCESKNKAVYFGHNQSLPVASRNYSYPPLQVPPMGLMMVSPYESPLPSPVHNHASSSTCSSLSPASTSPVNISSEDSQMSKSAPPHTFYHQPQAKTQHQFHSDASRNLAYAPDRLKDDMMSYLQNSTHPKTTMDGNKGYMDSFGVEHHQPPPPYSAHQLLPISLATANLDQLDVLLTCKQCDQNFNNLASFLGHKQYCAQHTFAQNDLKDISKMEDSRKFNAEPSKAVPSVSNVSMARCPSELHLTLLGLNKNGELISDSETKGDSKDDPMKLNLFSGPSNIPVTLPELEMEDAKLDSLITEALNGLSYQSDNVEIDSSFIDAFADDDLTTVKAPNKQCPKTKESLVFESKSKQATGDGRPSPQGKYFYDSDVESPETGKQYAESKLEKISLNLEQDEKINIKKEVSQKNSRIASREKTKEQDSKVKEAEKLCKSEDENPSTQRFLLSSKMTEWCGGKSFQDSSALRGSTPSKVSTSPTSRTAMKESKRKSSGGGTWSKELIHKIVQQKNKLHKLHVKGTGTKNLQFSLVMERLTPTVQNPAFGEYDYVSDSDDECEPLKIASQGRLNQSSRCKYTYTKECKWRARSERDQAAWRHESKECFEVKKSEELSLSPETHGSHQRLRRRGSRSSTSSELSTSVSFSSDSINSPKSTDRTDSDCEKKTDIKKKESSELKTYERSSPQKLCKDSSTLALTFTKSVRKSNTDKVILSDIKDGPQDPKKDQSNPDVGNPVSSSQKAKDTTKNFEKSRNSHTKSREKPVSHRKETGPTIGPDTSALQRADNMCPKEEPPQSSSTDNKQLQFESHSPTISKETDFNIDTNTEGDGKEGPEDTAPELSDTSTFEKQSVGVCMVKEAIPLANDLDTHKPVSLCTSLLDEVCLSPTEGQGPLIQKDALHLMPYPLDQEQGLMKSPLSFDTSSMFGDLTGFDSGLYSDMPIQKEGFHSMENTTDKKEEFVSSFSPFLEHREWNLIVSPVLPDEISQYKDNSEKSNEKKPDYNHVPLSLPEKIIDYGTNLNSCASEDELEIKRIVNELENQLQTTKLESPPLLDQDVPKQLQMSKFSPLRLGDESESEGTGLDMRCPVQTIDAPVSRMPSEPFTEPGLPWSSPFSFELMGGHHCPHSPHHNEPRALDPFTGKDNDAQNMIATASHIESSELHHDQKSGERSAEKGTHLETKEDILEQKRYTENLMKSLEVISDSIFKKEPIISEHKELNVTFLTSQQHQGIKCQEADAFKRGDHSEKEAITEKENILSPPNINEQKGDIEFILNESQSSLSNSTDPTGDGNQPIASQPSDASENDDSDGETKVTSEEEITEESAHCSSVGTHNPHADSCWNRNADKNSNQSFENNSDGQEYLTTVGNEGAEAVKGIIDQSGSRPSSPAPPDPSLNIGKKMADVMKTALQEQSTDNHDDPGEFNSSYAGELEVEHSEDLIEAVETTKKDHLIGLSPSRTCSPAQMCGGSPATDLSAERDTTENICSPTVVETNTESPTHCSAFQVTQSIEAQHNLLILSQSDGHVDGDSCEVTQFNDPLKPAAGLAFDITEKQEEILHVQDIKEHLPINFMASHQNSPYTEEAEESHCLFLNTAPSNSPLLPTSIQTPVQKLELEDNSGQSQFKCNNESVDEGSGENVNSPLNRDDNQSVREALHSDEPLGRTTEMQYSLISPPHLDLGITECKISSSETTSPSPLPVTSTAEPPEVERDRDPMYDFKLSPLNYTSISDEPPHLKQYDYIPISPASKPEDNVDMKQSPRDDGEPCDLSIIPALIFNKIDTKLNTDTTAKMNASDEPLVLQQHIQFTCLSMGLPAENKSTNSSAGNVKKDLDICHDPVEPIEQLHISADMLREAESVNLDSHKASAEDSTLLGKDISDGPPTPTPLIICEKEEVPLPADPSEEQPTIETGQCSTTHSVQNEIPQKKTQSNTQQGKVLCEICFMCFRTVPGLKRHKAMKHLVRAEKHIGQQKTSNHQGTVLIYEASQTTEKGHKGDSQARYLPKMDGQVTSSNILISKASETESVLEEKATETSAVAVDEIGHPTPLLPTKSKKNNKARKNKNSEVNIKPDPFSDEILNILKTDILQAITPEFKSSGGHCKSAEHQVQINDRTVTGTEEFPQTVTSNSGFDNASGPLAKETSALNETVEIDQITHTVEMKCTSMTELANGEVCTDDNVESATCADKDITRERDESRKTLCPVEEVCDQEASEESLVQEILRKVAVEIKCEKSGGPSDDLHPLSCLNSSPHSPPGLSSDLKALLDDDTTFSQLFPRDEEAKRKKSPRVYSKRNKRQKLSPDSSVTPDFPSSETFVQNKDQYVENPAEQTFTDDQTNHCEYETISIDDAIMLNMCHNNTLKADAKPLLDVKQKDQKDVPEEIEKPGSHLLNPLESTIDKSTIEWSGTSDFAGFDANTNVTSDPSTCKPEVPTTPCPLPQPAAPYPVEPRVTENAQTFHSIDIQSINTTFQLPEVQFFDSNDISVSPSVAIVDVESRDDEKSKKVTERRGRKRQDGGMKVKDKQYKCKVCFTWFLTLGELNFHKLSHNPSPPPTCYMCVQRKFSSREQLRDHLREKHAKNKTGIWTCGMCLKEISDVWMYNEHLREHATQFARRGQSQGSILDIPGCFMQETAVKNFITSIMQHRPSRAVRESSKATKEQEKAVAADNAAGGLKTSEGAEPKVHKSKSSSGAGVKQSTLTPLEVLHNTETSKSVEMHPNCKDPSRDCHHCGKQFPKPFKLQRHLVVHNLEKIFLCHKCPVSYQDARALKDHLKRAHEEVHEPDSKHTTLYTCELCADVMHVIKKSFICSTCNYTFSKKEQFDRHMEKHLSGGNKIFKFRGVLRPVKASASNEDECDSPASKKRRILSDSLQESSSDSGIASLSSMHSNQNAELQSSKPSVFTADDSTQTNANEYHGDANKASVKTEDMVEDYSELLVELEKCIHMGSSESATPKKEDIDPTPSPNPDKEGNGNSPSEPCDVKEENESVCIRAETTKESSGVGEIIKAKGGSAEADTAEMEVKTDLPPPSEESSVGLGENQIVSKTPAKHELAHDVMDRQREDEQWQHTSKNNDSKQQTSFHGAEQEGRSQMKDKAAKTNDNTRYSTTTSSSRAPESTPVLHSKVSLSTSVSNEDKESLRPQKKRKDMKSPHSLQRVSSPATQENYGVDSRAKKKFHPSKCTNPSLQRKSDGPSDYPVLSSVRDDVVSNKIVSKSKTANLGLQAKRSLLDSCTPKKADIVNPLNGDYKAKKGSLGRPLHPPISKVSSVPMNNTLNKSRPKMGVRSMESHSYRTAESQNHLLSQLFGQKLTSFKIPLRKDTSESIN</sequence>
<dbReference type="EMBL" id="VEVO01000006">
    <property type="protein sequence ID" value="KAF0041280.1"/>
    <property type="molecule type" value="Genomic_DNA"/>
</dbReference>
<feature type="compositionally biased region" description="Polar residues" evidence="2">
    <location>
        <begin position="1672"/>
        <end position="1704"/>
    </location>
</feature>
<feature type="compositionally biased region" description="Polar residues" evidence="2">
    <location>
        <begin position="1560"/>
        <end position="1570"/>
    </location>
</feature>
<feature type="compositionally biased region" description="Polar residues" evidence="2">
    <location>
        <begin position="593"/>
        <end position="633"/>
    </location>
</feature>
<name>A0A6A4TBT9_SCOMX</name>
<feature type="region of interest" description="Disordered" evidence="2">
    <location>
        <begin position="1223"/>
        <end position="1263"/>
    </location>
</feature>
<comment type="caution">
    <text evidence="4">The sequence shown here is derived from an EMBL/GenBank/DDBJ whole genome shotgun (WGS) entry which is preliminary data.</text>
</comment>
<feature type="compositionally biased region" description="Low complexity" evidence="2">
    <location>
        <begin position="637"/>
        <end position="658"/>
    </location>
</feature>
<feature type="compositionally biased region" description="Basic residues" evidence="2">
    <location>
        <begin position="3155"/>
        <end position="3170"/>
    </location>
</feature>
<feature type="compositionally biased region" description="Low complexity" evidence="2">
    <location>
        <begin position="2562"/>
        <end position="2577"/>
    </location>
</feature>
<feature type="region of interest" description="Disordered" evidence="2">
    <location>
        <begin position="3146"/>
        <end position="3193"/>
    </location>
</feature>
<feature type="region of interest" description="Disordered" evidence="2">
    <location>
        <begin position="2255"/>
        <end position="2274"/>
    </location>
</feature>
<feature type="compositionally biased region" description="Polar residues" evidence="2">
    <location>
        <begin position="4022"/>
        <end position="4035"/>
    </location>
</feature>